<keyword evidence="1" id="KW-0812">Transmembrane</keyword>
<comment type="caution">
    <text evidence="2">The sequence shown here is derived from an EMBL/GenBank/DDBJ whole genome shotgun (WGS) entry which is preliminary data.</text>
</comment>
<keyword evidence="1" id="KW-0472">Membrane</keyword>
<proteinExistence type="predicted"/>
<dbReference type="AlphaFoldDB" id="A0AAW9RJ00"/>
<evidence type="ECO:0000256" key="1">
    <source>
        <dbReference type="SAM" id="Phobius"/>
    </source>
</evidence>
<name>A0AAW9RJ00_9GAMM</name>
<dbReference type="EMBL" id="JAZHOG010000004">
    <property type="protein sequence ID" value="MEJ8567636.1"/>
    <property type="molecule type" value="Genomic_DNA"/>
</dbReference>
<evidence type="ECO:0000313" key="2">
    <source>
        <dbReference type="EMBL" id="MEJ8567636.1"/>
    </source>
</evidence>
<dbReference type="Pfam" id="PF09838">
    <property type="entry name" value="DUF2065"/>
    <property type="match status" value="1"/>
</dbReference>
<dbReference type="PANTHER" id="PTHR38602:SF1">
    <property type="entry name" value="INNER MEMBRANE PROTEIN"/>
    <property type="match status" value="1"/>
</dbReference>
<dbReference type="PANTHER" id="PTHR38602">
    <property type="entry name" value="INNER MEMBRANE PROTEIN-RELATED"/>
    <property type="match status" value="1"/>
</dbReference>
<dbReference type="InterPro" id="IPR019201">
    <property type="entry name" value="DUF2065"/>
</dbReference>
<dbReference type="Proteomes" id="UP001359886">
    <property type="component" value="Unassembled WGS sequence"/>
</dbReference>
<reference evidence="2 3" key="1">
    <citation type="submission" date="2024-02" db="EMBL/GenBank/DDBJ databases">
        <title>A novel Wenzhouxiangellaceae bacterium, isolated from coastal sediments.</title>
        <authorList>
            <person name="Du Z.-J."/>
            <person name="Ye Y.-Q."/>
            <person name="Zhang X.-Y."/>
        </authorList>
    </citation>
    <scope>NUCLEOTIDE SEQUENCE [LARGE SCALE GENOMIC DNA]</scope>
    <source>
        <strain evidence="2 3">CH-27</strain>
    </source>
</reference>
<dbReference type="RefSeq" id="WP_354694950.1">
    <property type="nucleotide sequence ID" value="NZ_JAZHOG010000004.1"/>
</dbReference>
<feature type="transmembrane region" description="Helical" evidence="1">
    <location>
        <begin position="41"/>
        <end position="60"/>
    </location>
</feature>
<evidence type="ECO:0000313" key="3">
    <source>
        <dbReference type="Proteomes" id="UP001359886"/>
    </source>
</evidence>
<organism evidence="2 3">
    <name type="scientific">Elongatibacter sediminis</name>
    <dbReference type="NCBI Taxonomy" id="3119006"/>
    <lineage>
        <taxon>Bacteria</taxon>
        <taxon>Pseudomonadati</taxon>
        <taxon>Pseudomonadota</taxon>
        <taxon>Gammaproteobacteria</taxon>
        <taxon>Chromatiales</taxon>
        <taxon>Wenzhouxiangellaceae</taxon>
        <taxon>Elongatibacter</taxon>
    </lineage>
</organism>
<accession>A0AAW9RJ00</accession>
<keyword evidence="1" id="KW-1133">Transmembrane helix</keyword>
<gene>
    <name evidence="2" type="ORF">V3330_08370</name>
</gene>
<protein>
    <submittedName>
        <fullName evidence="2">DUF2065 domain-containing protein</fullName>
    </submittedName>
</protein>
<keyword evidence="3" id="KW-1185">Reference proteome</keyword>
<sequence length="61" mass="6563">MGQDLLTAIALVLIIEGLMPAIAPAAWKRYLAEITRMSTRTIRVAGAVSMLAGALLLQFLH</sequence>